<dbReference type="Proteomes" id="UP001163036">
    <property type="component" value="Chromosome 1"/>
</dbReference>
<organism evidence="1 2">
    <name type="scientific">Vibrio parahaemolyticus</name>
    <dbReference type="NCBI Taxonomy" id="670"/>
    <lineage>
        <taxon>Bacteria</taxon>
        <taxon>Pseudomonadati</taxon>
        <taxon>Pseudomonadota</taxon>
        <taxon>Gammaproteobacteria</taxon>
        <taxon>Vibrionales</taxon>
        <taxon>Vibrionaceae</taxon>
        <taxon>Vibrio</taxon>
    </lineage>
</organism>
<dbReference type="EMBL" id="CP097355">
    <property type="protein sequence ID" value="UYV27787.1"/>
    <property type="molecule type" value="Genomic_DNA"/>
</dbReference>
<dbReference type="AlphaFoldDB" id="A0AA46Z6P1"/>
<evidence type="ECO:0000313" key="1">
    <source>
        <dbReference type="EMBL" id="UYV27787.1"/>
    </source>
</evidence>
<dbReference type="SUPFAM" id="SSF103388">
    <property type="entry name" value="Virulence-associated V antigen"/>
    <property type="match status" value="1"/>
</dbReference>
<dbReference type="Pfam" id="PF04792">
    <property type="entry name" value="LcrV"/>
    <property type="match status" value="1"/>
</dbReference>
<dbReference type="InterPro" id="IPR005413">
    <property type="entry name" value="LowCa_resp_V_Ag"/>
</dbReference>
<dbReference type="InterPro" id="IPR036139">
    <property type="entry name" value="Vir_assoc_V_ag_sf"/>
</dbReference>
<name>A0AA46Z6P1_VIBPH</name>
<gene>
    <name evidence="1" type="ORF">M5598_07425</name>
</gene>
<dbReference type="GO" id="GO:0005576">
    <property type="term" value="C:extracellular region"/>
    <property type="evidence" value="ECO:0007669"/>
    <property type="project" value="InterPro"/>
</dbReference>
<sequence>MDMTNMTTTGSATGAATAAASSTPLPTFGQSLTEQLTPILGDAETQQLASLIANLPTIKGQTDEQSIALYVDTLTQLKEKNSAFSGAALSESASIWMKSLQRVSSNGEVDAAELATQMNNALASQFQTWFADQLTDKVDSSLPTQFVSQFQLGTESTQAQQIAKLSAEELKSATGDIASFVDDLARQMSSSVVRESASSFLRNAFAHLPSVNLAQLKASDFLLTEANFVTNVSTQLQNAFNQIGITLTKDDADQLAKRITWTPGISKQQLSEALSEMATQVKGQFTAAYGETAGTENLRKALDAIIKSSDSLTLSSLFANFAVSLIHTEIDAFYNDKAIVDIQKTQISADQVELIKNNTERDIRFQFEKMLKGELTGASFIERYETLRKNLGALKDRLLNITEQEKKDLEVRAEHSLTARDLLAVVESSIGDRFDEQVLFALNERRVNRLEKRDQQKVELEELTTRLKIFGQVQSFMSTKLSEEVDSGISLVGGTVSSGGETWHTGHYRPQDVRFTYKDFGYDDQSSFENGKEFKYLEAHLSPNIDPKSGEKFFTHKQFIVDEGIAVTNDSYWKDDDLDRLGNFATSVSDKSKLLNDDVQLKTTELNDTSSQYNSTVEAMNKFVQKYHSILQEILRAI</sequence>
<reference evidence="1" key="1">
    <citation type="submission" date="2022-05" db="EMBL/GenBank/DDBJ databases">
        <title>Megaplasmid of Vibrio parahaemolyticus.</title>
        <authorList>
            <person name="Strauch E."/>
            <person name="Borowiak M."/>
        </authorList>
    </citation>
    <scope>NUCLEOTIDE SEQUENCE</scope>
    <source>
        <strain evidence="1">16-VB00198</strain>
    </source>
</reference>
<protein>
    <submittedName>
        <fullName evidence="1">Virulence-associated V antigen</fullName>
    </submittedName>
</protein>
<evidence type="ECO:0000313" key="2">
    <source>
        <dbReference type="Proteomes" id="UP001163036"/>
    </source>
</evidence>
<accession>A0AA46Z6P1</accession>
<dbReference type="RefSeq" id="WP_079751641.1">
    <property type="nucleotide sequence ID" value="NZ_CP097355.1"/>
</dbReference>
<proteinExistence type="predicted"/>